<dbReference type="NCBIfam" id="TIGR02601">
    <property type="entry name" value="autotrns_rpt"/>
    <property type="match status" value="4"/>
</dbReference>
<dbReference type="Pfam" id="PF12951">
    <property type="entry name" value="PATR"/>
    <property type="match status" value="4"/>
</dbReference>
<evidence type="ECO:0000256" key="1">
    <source>
        <dbReference type="ARBA" id="ARBA00022729"/>
    </source>
</evidence>
<protein>
    <recommendedName>
        <fullName evidence="4">Autotransporter domain-containing protein</fullName>
    </recommendedName>
</protein>
<evidence type="ECO:0008006" key="4">
    <source>
        <dbReference type="Google" id="ProtNLM"/>
    </source>
</evidence>
<comment type="caution">
    <text evidence="2">The sequence shown here is derived from an EMBL/GenBank/DDBJ whole genome shotgun (WGS) entry which is preliminary data.</text>
</comment>
<feature type="non-terminal residue" evidence="2">
    <location>
        <position position="1"/>
    </location>
</feature>
<dbReference type="OrthoDB" id="7291707at2"/>
<sequence length="808" mass="80643">DFDLGQAGTEGGAQNDLIKVGGDLTLGGTIDVTADPASGTTLSEGVYRLFDYAGTLSVSTALSSTLPINAGDKASIQTVIPGKVNLVVYGTQTNIWNGSATQDPAGNLTAGSGTWNISNNNWTDLGVQVDHAWNAGEEAIFKGTSGTVTVDDSSGQVTVGSMDFENTDGNTYTITGGALQASGSTLAVNVGSSGKAEIDSVIQDASGQSTDLVKTGDGTLTLAGVNTYTGKTEVQEGVLAVYMGNDALYNSSNVDIDKSGTLSLLYQDTDPDLEFDVKSLDGSGAITTNASNNNVVVALEDASGTYSGNASTSIDVASGAETFGGGTVNGLESSSNANIVISANGEQDIAHNMTFSIEGCLELDGTLNIEGTGNVSDVIVDGEVKGSGGLNISAASGAEFFLILNGERSYTGLTTIGSDSALMLEDDNSQMTGNMSSSKIIDNGLLFFASAPNINDVQTLSAPISGDGTIVVANDKLFITGGNTLNATSDNNKLLTNLTEGSSILASGSTIITSSNGLGQGKVALFSNSNLDISQNYDALISNIIFDSGSKDGSLSKDGTGNVTLNGLNTYGGGTTINEGGLTAGNNSAFGSGAITMADGTELSYASDGLNLSNIFQLNGKSSINVQSDQSDTITGVIGDGASSGTLIKIGTGTLSLLGANTYTGGTDIALGSIAINGPSSLGTGSVEMDEGTSLSFLSDGTNLSNNITLSGDPTFDVQSGNTDTESGIISNGSEAGDLVKTGSGTLNLKGNNTYTGTTEVSAGTLDVDGDASASTGQVSVDSGAALGGTGTIGGSVDIAEGATLGAG</sequence>
<reference evidence="2 3" key="1">
    <citation type="submission" date="2017-10" db="EMBL/GenBank/DDBJ databases">
        <title>Genomic analysis of the genus Acetobacter.</title>
        <authorList>
            <person name="Kim K.H."/>
            <person name="Chun B.H."/>
            <person name="Son A.R."/>
            <person name="Jeon C.O."/>
        </authorList>
    </citation>
    <scope>NUCLEOTIDE SEQUENCE [LARGE SCALE GENOMIC DNA]</scope>
    <source>
        <strain evidence="2 3">LHT 2458</strain>
    </source>
</reference>
<name>A0A2G4RCA2_9PROT</name>
<accession>A0A2G4RCA2</accession>
<proteinExistence type="predicted"/>
<dbReference type="EMBL" id="PEBQ01000101">
    <property type="protein sequence ID" value="PHY94188.1"/>
    <property type="molecule type" value="Genomic_DNA"/>
</dbReference>
<dbReference type="PANTHER" id="PTHR35037:SF3">
    <property type="entry name" value="C-TERMINAL REGION OF AIDA-LIKE PROTEIN"/>
    <property type="match status" value="1"/>
</dbReference>
<dbReference type="SUPFAM" id="SSF51126">
    <property type="entry name" value="Pectin lyase-like"/>
    <property type="match status" value="2"/>
</dbReference>
<feature type="non-terminal residue" evidence="2">
    <location>
        <position position="808"/>
    </location>
</feature>
<keyword evidence="1" id="KW-0732">Signal</keyword>
<dbReference type="PANTHER" id="PTHR35037">
    <property type="entry name" value="C-TERMINAL REGION OF AIDA-LIKE PROTEIN"/>
    <property type="match status" value="1"/>
</dbReference>
<dbReference type="InterPro" id="IPR011050">
    <property type="entry name" value="Pectin_lyase_fold/virulence"/>
</dbReference>
<dbReference type="InterPro" id="IPR051551">
    <property type="entry name" value="Autotransporter_adhesion"/>
</dbReference>
<evidence type="ECO:0000313" key="3">
    <source>
        <dbReference type="Proteomes" id="UP000228751"/>
    </source>
</evidence>
<dbReference type="InterPro" id="IPR013425">
    <property type="entry name" value="Autotrns_rpt"/>
</dbReference>
<dbReference type="RefSeq" id="WP_143225556.1">
    <property type="nucleotide sequence ID" value="NZ_PEBQ01000101.1"/>
</dbReference>
<gene>
    <name evidence="2" type="ORF">CSR02_07570</name>
</gene>
<dbReference type="Proteomes" id="UP000228751">
    <property type="component" value="Unassembled WGS sequence"/>
</dbReference>
<dbReference type="AlphaFoldDB" id="A0A2G4RCA2"/>
<organism evidence="2 3">
    <name type="scientific">Acetobacter pomorum</name>
    <dbReference type="NCBI Taxonomy" id="65959"/>
    <lineage>
        <taxon>Bacteria</taxon>
        <taxon>Pseudomonadati</taxon>
        <taxon>Pseudomonadota</taxon>
        <taxon>Alphaproteobacteria</taxon>
        <taxon>Acetobacterales</taxon>
        <taxon>Acetobacteraceae</taxon>
        <taxon>Acetobacter</taxon>
    </lineage>
</organism>
<evidence type="ECO:0000313" key="2">
    <source>
        <dbReference type="EMBL" id="PHY94188.1"/>
    </source>
</evidence>
<keyword evidence="3" id="KW-1185">Reference proteome</keyword>